<reference evidence="4" key="1">
    <citation type="journal article" date="2019" name="Int. J. Syst. Evol. Microbiol.">
        <title>The Global Catalogue of Microorganisms (GCM) 10K type strain sequencing project: providing services to taxonomists for standard genome sequencing and annotation.</title>
        <authorList>
            <consortium name="The Broad Institute Genomics Platform"/>
            <consortium name="The Broad Institute Genome Sequencing Center for Infectious Disease"/>
            <person name="Wu L."/>
            <person name="Ma J."/>
        </authorList>
    </citation>
    <scope>NUCLEOTIDE SEQUENCE [LARGE SCALE GENOMIC DNA]</scope>
    <source>
        <strain evidence="4">JCM 4816</strain>
    </source>
</reference>
<organism evidence="3 4">
    <name type="scientific">Streptomyces prasinosporus</name>
    <dbReference type="NCBI Taxonomy" id="68256"/>
    <lineage>
        <taxon>Bacteria</taxon>
        <taxon>Bacillati</taxon>
        <taxon>Actinomycetota</taxon>
        <taxon>Actinomycetes</taxon>
        <taxon>Kitasatosporales</taxon>
        <taxon>Streptomycetaceae</taxon>
        <taxon>Streptomyces</taxon>
        <taxon>Streptomyces albogriseolus group</taxon>
    </lineage>
</organism>
<accession>A0ABP6TL67</accession>
<dbReference type="PANTHER" id="PTHR11559">
    <property type="entry name" value="CARBOXYLESTERASE"/>
    <property type="match status" value="1"/>
</dbReference>
<evidence type="ECO:0000313" key="3">
    <source>
        <dbReference type="EMBL" id="GAA3495982.1"/>
    </source>
</evidence>
<dbReference type="SUPFAM" id="SSF53474">
    <property type="entry name" value="alpha/beta-Hydrolases"/>
    <property type="match status" value="1"/>
</dbReference>
<evidence type="ECO:0000259" key="2">
    <source>
        <dbReference type="Pfam" id="PF00135"/>
    </source>
</evidence>
<dbReference type="Gene3D" id="3.40.50.1820">
    <property type="entry name" value="alpha/beta hydrolase"/>
    <property type="match status" value="1"/>
</dbReference>
<proteinExistence type="predicted"/>
<dbReference type="Proteomes" id="UP001501455">
    <property type="component" value="Unassembled WGS sequence"/>
</dbReference>
<dbReference type="InterPro" id="IPR029058">
    <property type="entry name" value="AB_hydrolase_fold"/>
</dbReference>
<feature type="domain" description="Carboxylesterase type B" evidence="2">
    <location>
        <begin position="65"/>
        <end position="523"/>
    </location>
</feature>
<dbReference type="EMBL" id="BAAAXF010000022">
    <property type="protein sequence ID" value="GAA3495982.1"/>
    <property type="molecule type" value="Genomic_DNA"/>
</dbReference>
<name>A0ABP6TL67_9ACTN</name>
<dbReference type="InterPro" id="IPR050309">
    <property type="entry name" value="Type-B_Carboxylest/Lipase"/>
</dbReference>
<evidence type="ECO:0000256" key="1">
    <source>
        <dbReference type="SAM" id="MobiDB-lite"/>
    </source>
</evidence>
<protein>
    <submittedName>
        <fullName evidence="3">Carboxylesterase family protein</fullName>
    </submittedName>
</protein>
<feature type="region of interest" description="Disordered" evidence="1">
    <location>
        <begin position="520"/>
        <end position="540"/>
    </location>
</feature>
<sequence>MVPAPPQDRWLTGCSRDHRIHTLVHMLKRTARAVIAGALALGATATANAVAAPGTPRAADRPGPSVVRTDKGVVRGAVTGTARVFRGIPYAAPPTGQRRWAPPAPAGRWDGVRDATAPGAACPQTGLVPPVGPRSDDEDCLFVDVTTPRGASSGPRPVMVYLHGGDHTDGAGAMQDAQRLAARGDVIVVTVNYRLGALGYLAHPELEKRGGGESGNYGFLDQQAALRWVQRNAAAFSGDPDDVTLFGESAGGYSTCAHLVAPSSAGLFDRVILQSAPCTADMGRRDRGDALAEGVTTTAGIEEEPGVDDWRTAAPEHLVNPFGTGPEYAPAYGGGLLPLTPEQAFATGRFNKVPVLQGINRHEARALVHGLELAKRATTGDPDARLDETDRRDHLEAEFGEERAAAVAARYPVAAHDGSPALALAAALTDAAWARPAVDTGRALSRHVPTYTYEFAETENPWYADPGYAKPSFAVGAGHTFELPYLFGLDAFEPLTGAQHRLSDRMIHIWAGFARTGETEWKPTTPTAPNARSLASGPDGVRPVDFAEDHRYGFWTSLR</sequence>
<dbReference type="InterPro" id="IPR002018">
    <property type="entry name" value="CarbesteraseB"/>
</dbReference>
<gene>
    <name evidence="3" type="ORF">GCM10019016_030830</name>
</gene>
<keyword evidence="4" id="KW-1185">Reference proteome</keyword>
<evidence type="ECO:0000313" key="4">
    <source>
        <dbReference type="Proteomes" id="UP001501455"/>
    </source>
</evidence>
<comment type="caution">
    <text evidence="3">The sequence shown here is derived from an EMBL/GenBank/DDBJ whole genome shotgun (WGS) entry which is preliminary data.</text>
</comment>
<dbReference type="Pfam" id="PF00135">
    <property type="entry name" value="COesterase"/>
    <property type="match status" value="1"/>
</dbReference>